<proteinExistence type="predicted"/>
<dbReference type="Proteomes" id="UP001221757">
    <property type="component" value="Unassembled WGS sequence"/>
</dbReference>
<evidence type="ECO:0000313" key="2">
    <source>
        <dbReference type="Proteomes" id="UP001221757"/>
    </source>
</evidence>
<keyword evidence="2" id="KW-1185">Reference proteome</keyword>
<dbReference type="EMBL" id="JARKIE010000091">
    <property type="protein sequence ID" value="KAJ7687000.1"/>
    <property type="molecule type" value="Genomic_DNA"/>
</dbReference>
<evidence type="ECO:0000313" key="1">
    <source>
        <dbReference type="EMBL" id="KAJ7687000.1"/>
    </source>
</evidence>
<dbReference type="SUPFAM" id="SSF53474">
    <property type="entry name" value="alpha/beta-Hydrolases"/>
    <property type="match status" value="1"/>
</dbReference>
<evidence type="ECO:0008006" key="3">
    <source>
        <dbReference type="Google" id="ProtNLM"/>
    </source>
</evidence>
<protein>
    <recommendedName>
        <fullName evidence="3">Epoxide hydrolase</fullName>
    </recommendedName>
</protein>
<organism evidence="1 2">
    <name type="scientific">Mycena rosella</name>
    <name type="common">Pink bonnet</name>
    <name type="synonym">Agaricus rosellus</name>
    <dbReference type="NCBI Taxonomy" id="1033263"/>
    <lineage>
        <taxon>Eukaryota</taxon>
        <taxon>Fungi</taxon>
        <taxon>Dikarya</taxon>
        <taxon>Basidiomycota</taxon>
        <taxon>Agaricomycotina</taxon>
        <taxon>Agaricomycetes</taxon>
        <taxon>Agaricomycetidae</taxon>
        <taxon>Agaricales</taxon>
        <taxon>Marasmiineae</taxon>
        <taxon>Mycenaceae</taxon>
        <taxon>Mycena</taxon>
    </lineage>
</organism>
<name>A0AAD7DAT5_MYCRO</name>
<dbReference type="Gene3D" id="3.40.50.1820">
    <property type="entry name" value="alpha/beta hydrolase"/>
    <property type="match status" value="1"/>
</dbReference>
<reference evidence="1" key="1">
    <citation type="submission" date="2023-03" db="EMBL/GenBank/DDBJ databases">
        <title>Massive genome expansion in bonnet fungi (Mycena s.s.) driven by repeated elements and novel gene families across ecological guilds.</title>
        <authorList>
            <consortium name="Lawrence Berkeley National Laboratory"/>
            <person name="Harder C.B."/>
            <person name="Miyauchi S."/>
            <person name="Viragh M."/>
            <person name="Kuo A."/>
            <person name="Thoen E."/>
            <person name="Andreopoulos B."/>
            <person name="Lu D."/>
            <person name="Skrede I."/>
            <person name="Drula E."/>
            <person name="Henrissat B."/>
            <person name="Morin E."/>
            <person name="Kohler A."/>
            <person name="Barry K."/>
            <person name="LaButti K."/>
            <person name="Morin E."/>
            <person name="Salamov A."/>
            <person name="Lipzen A."/>
            <person name="Mereny Z."/>
            <person name="Hegedus B."/>
            <person name="Baldrian P."/>
            <person name="Stursova M."/>
            <person name="Weitz H."/>
            <person name="Taylor A."/>
            <person name="Grigoriev I.V."/>
            <person name="Nagy L.G."/>
            <person name="Martin F."/>
            <person name="Kauserud H."/>
        </authorList>
    </citation>
    <scope>NUCLEOTIDE SEQUENCE</scope>
    <source>
        <strain evidence="1">CBHHK067</strain>
    </source>
</reference>
<sequence>MQAHLMHNADAYLSKMEVLVEHQRGPLLKTGLAAPLCWYKIILGDAKTADDASTTLFSPVTIYISSPLQELHPEAHNVMLPLLSVPFTRDCIVPPILADTNHKKYAKGAFTRRELAADHWSLESHPAEISAILEEWIKGLDV</sequence>
<dbReference type="AlphaFoldDB" id="A0AAD7DAT5"/>
<accession>A0AAD7DAT5</accession>
<dbReference type="InterPro" id="IPR029058">
    <property type="entry name" value="AB_hydrolase_fold"/>
</dbReference>
<gene>
    <name evidence="1" type="ORF">B0H17DRAFT_1203851</name>
</gene>
<comment type="caution">
    <text evidence="1">The sequence shown here is derived from an EMBL/GenBank/DDBJ whole genome shotgun (WGS) entry which is preliminary data.</text>
</comment>